<organism evidence="1">
    <name type="scientific">uncultured Caudovirales phage</name>
    <dbReference type="NCBI Taxonomy" id="2100421"/>
    <lineage>
        <taxon>Viruses</taxon>
        <taxon>Duplodnaviria</taxon>
        <taxon>Heunggongvirae</taxon>
        <taxon>Uroviricota</taxon>
        <taxon>Caudoviricetes</taxon>
        <taxon>Peduoviridae</taxon>
        <taxon>Maltschvirus</taxon>
        <taxon>Maltschvirus maltsch</taxon>
    </lineage>
</organism>
<evidence type="ECO:0000313" key="1">
    <source>
        <dbReference type="EMBL" id="CAB4147238.1"/>
    </source>
</evidence>
<dbReference type="EMBL" id="LR796487">
    <property type="protein sequence ID" value="CAB4147238.1"/>
    <property type="molecule type" value="Genomic_DNA"/>
</dbReference>
<name>A0A6J5ML25_9CAUD</name>
<sequence>MKSTALLWCDTCQQLTCWLKTAVSIKPLITEWRCDKCVRDKNKVMATND</sequence>
<protein>
    <submittedName>
        <fullName evidence="1">Uncharacterized protein</fullName>
    </submittedName>
</protein>
<gene>
    <name evidence="1" type="ORF">UFOVP432_19</name>
</gene>
<proteinExistence type="predicted"/>
<reference evidence="1" key="1">
    <citation type="submission" date="2020-04" db="EMBL/GenBank/DDBJ databases">
        <authorList>
            <person name="Chiriac C."/>
            <person name="Salcher M."/>
            <person name="Ghai R."/>
            <person name="Kavagutti S V."/>
        </authorList>
    </citation>
    <scope>NUCLEOTIDE SEQUENCE</scope>
</reference>
<accession>A0A6J5ML25</accession>